<evidence type="ECO:0000313" key="3">
    <source>
        <dbReference type="Proteomes" id="UP001162483"/>
    </source>
</evidence>
<name>A0ABN9ECP3_9NEOB</name>
<feature type="non-terminal residue" evidence="2">
    <location>
        <position position="68"/>
    </location>
</feature>
<keyword evidence="1" id="KW-0472">Membrane</keyword>
<organism evidence="2 3">
    <name type="scientific">Staurois parvus</name>
    <dbReference type="NCBI Taxonomy" id="386267"/>
    <lineage>
        <taxon>Eukaryota</taxon>
        <taxon>Metazoa</taxon>
        <taxon>Chordata</taxon>
        <taxon>Craniata</taxon>
        <taxon>Vertebrata</taxon>
        <taxon>Euteleostomi</taxon>
        <taxon>Amphibia</taxon>
        <taxon>Batrachia</taxon>
        <taxon>Anura</taxon>
        <taxon>Neobatrachia</taxon>
        <taxon>Ranoidea</taxon>
        <taxon>Ranidae</taxon>
        <taxon>Staurois</taxon>
    </lineage>
</organism>
<keyword evidence="1" id="KW-0812">Transmembrane</keyword>
<proteinExistence type="predicted"/>
<protein>
    <submittedName>
        <fullName evidence="2">Uncharacterized protein</fullName>
    </submittedName>
</protein>
<comment type="caution">
    <text evidence="2">The sequence shown here is derived from an EMBL/GenBank/DDBJ whole genome shotgun (WGS) entry which is preliminary data.</text>
</comment>
<dbReference type="Proteomes" id="UP001162483">
    <property type="component" value="Unassembled WGS sequence"/>
</dbReference>
<keyword evidence="1" id="KW-1133">Transmembrane helix</keyword>
<keyword evidence="3" id="KW-1185">Reference proteome</keyword>
<dbReference type="EMBL" id="CATNWA010015252">
    <property type="protein sequence ID" value="CAI9581208.1"/>
    <property type="molecule type" value="Genomic_DNA"/>
</dbReference>
<gene>
    <name evidence="2" type="ORF">SPARVUS_LOCUS9448010</name>
</gene>
<evidence type="ECO:0000313" key="2">
    <source>
        <dbReference type="EMBL" id="CAI9581208.1"/>
    </source>
</evidence>
<sequence>MLVILTVEPKVNPLHCLKMLLDPDFSAPLLLPVPPSYLLIRHIMWRVTLHMLSLVCMARVFFFLWEGA</sequence>
<evidence type="ECO:0000256" key="1">
    <source>
        <dbReference type="SAM" id="Phobius"/>
    </source>
</evidence>
<reference evidence="2" key="1">
    <citation type="submission" date="2023-05" db="EMBL/GenBank/DDBJ databases">
        <authorList>
            <person name="Stuckert A."/>
        </authorList>
    </citation>
    <scope>NUCLEOTIDE SEQUENCE</scope>
</reference>
<feature type="transmembrane region" description="Helical" evidence="1">
    <location>
        <begin position="43"/>
        <end position="65"/>
    </location>
</feature>
<accession>A0ABN9ECP3</accession>